<gene>
    <name evidence="1" type="ORF">CTHT_0053470</name>
</gene>
<keyword evidence="2" id="KW-1185">Reference proteome</keyword>
<evidence type="ECO:0000313" key="2">
    <source>
        <dbReference type="Proteomes" id="UP000008066"/>
    </source>
</evidence>
<protein>
    <submittedName>
        <fullName evidence="1">Uncharacterized protein</fullName>
    </submittedName>
</protein>
<proteinExistence type="predicted"/>
<dbReference type="HOGENOM" id="CLU_1959318_0_0_1"/>
<dbReference type="RefSeq" id="XP_006695683.1">
    <property type="nucleotide sequence ID" value="XM_006695620.1"/>
</dbReference>
<dbReference type="KEGG" id="cthr:CTHT_0053470"/>
<dbReference type="AlphaFoldDB" id="G0SDY7"/>
<dbReference type="Proteomes" id="UP000008066">
    <property type="component" value="Unassembled WGS sequence"/>
</dbReference>
<organism evidence="2">
    <name type="scientific">Chaetomium thermophilum (strain DSM 1495 / CBS 144.50 / IMI 039719)</name>
    <name type="common">Thermochaetoides thermophila</name>
    <dbReference type="NCBI Taxonomy" id="759272"/>
    <lineage>
        <taxon>Eukaryota</taxon>
        <taxon>Fungi</taxon>
        <taxon>Dikarya</taxon>
        <taxon>Ascomycota</taxon>
        <taxon>Pezizomycotina</taxon>
        <taxon>Sordariomycetes</taxon>
        <taxon>Sordariomycetidae</taxon>
        <taxon>Sordariales</taxon>
        <taxon>Chaetomiaceae</taxon>
        <taxon>Thermochaetoides</taxon>
    </lineage>
</organism>
<sequence>MKKPPVRQPAEALGWWQALYGAIVGPGGPMLKLAANWHDVKGAPHTLVCPVLNPAEAYEPGGCPGVRMETSSRAQTQPGTFQVPGLPDEPGYGFASAISAIVSPRAPAPTISSRQPWWVRILPQPDAL</sequence>
<name>G0SDY7_CHATD</name>
<dbReference type="GeneID" id="18259385"/>
<reference evidence="1 2" key="1">
    <citation type="journal article" date="2011" name="Cell">
        <title>Insight into structure and assembly of the nuclear pore complex by utilizing the genome of a eukaryotic thermophile.</title>
        <authorList>
            <person name="Amlacher S."/>
            <person name="Sarges P."/>
            <person name="Flemming D."/>
            <person name="van Noort V."/>
            <person name="Kunze R."/>
            <person name="Devos D.P."/>
            <person name="Arumugam M."/>
            <person name="Bork P."/>
            <person name="Hurt E."/>
        </authorList>
    </citation>
    <scope>NUCLEOTIDE SEQUENCE [LARGE SCALE GENOMIC DNA]</scope>
    <source>
        <strain evidence="2">DSM 1495 / CBS 144.50 / IMI 039719</strain>
    </source>
</reference>
<evidence type="ECO:0000313" key="1">
    <source>
        <dbReference type="EMBL" id="EGS18738.1"/>
    </source>
</evidence>
<accession>G0SDY7</accession>
<dbReference type="EMBL" id="GL988045">
    <property type="protein sequence ID" value="EGS18738.1"/>
    <property type="molecule type" value="Genomic_DNA"/>
</dbReference>